<gene>
    <name evidence="2" type="ORF">RAM78_22360</name>
</gene>
<name>A0ABT9K9M2_9PSED</name>
<dbReference type="EMBL" id="JAVCAN010000012">
    <property type="protein sequence ID" value="MDP8575144.1"/>
    <property type="molecule type" value="Genomic_DNA"/>
</dbReference>
<feature type="chain" id="PRO_5046001253" description="IgGFc-binding protein N-terminal domain-containing protein" evidence="1">
    <location>
        <begin position="32"/>
        <end position="417"/>
    </location>
</feature>
<evidence type="ECO:0000256" key="1">
    <source>
        <dbReference type="SAM" id="SignalP"/>
    </source>
</evidence>
<evidence type="ECO:0000313" key="3">
    <source>
        <dbReference type="Proteomes" id="UP001228468"/>
    </source>
</evidence>
<protein>
    <recommendedName>
        <fullName evidence="4">IgGFc-binding protein N-terminal domain-containing protein</fullName>
    </recommendedName>
</protein>
<organism evidence="2 3">
    <name type="scientific">Pseudomonas iranensis</name>
    <dbReference type="NCBI Taxonomy" id="2745503"/>
    <lineage>
        <taxon>Bacteria</taxon>
        <taxon>Pseudomonadati</taxon>
        <taxon>Pseudomonadota</taxon>
        <taxon>Gammaproteobacteria</taxon>
        <taxon>Pseudomonadales</taxon>
        <taxon>Pseudomonadaceae</taxon>
        <taxon>Pseudomonas</taxon>
    </lineage>
</organism>
<keyword evidence="1" id="KW-0732">Signal</keyword>
<proteinExistence type="predicted"/>
<evidence type="ECO:0008006" key="4">
    <source>
        <dbReference type="Google" id="ProtNLM"/>
    </source>
</evidence>
<accession>A0ABT9K9M2</accession>
<sequence length="417" mass="46399">MNLKSRIRFGLNKRLCWLGVLLVSSVTPVHAATQEIRALFQPDPAQPNKNVFINKTPNSGYCANYPDQCVENGMFSIQLPIRFDSIRPLNPSDVVAIQVPGNWRQLIVSNPETQETETMEVRISGVGSEFHLSHPATQLTGQSDLLKAHQQLWINRSWVYAPLPCLYSGVGAYGPSSYRFFWKTPMAAYCTKSAAYYIPSMYFDTLDIAYELRTPNPLGMSTGIYTGSITYSVINRGDFDFGPMMQASDGSITLDFVLDVQHTLKVDIPPGGNHVLLEPQGGWQGWLESGRRPTRLYRDQTFNISASSKFTMKLECEHDLGFGDGCAIMNRETGYAGAVDVSVSLPHGLTDSAGRPVRKMPLGRTATAPFQPGIYVDRKPGTLHFEVAEQYTNWLIDNAGDKPYKGNITVIWDSEVH</sequence>
<dbReference type="RefSeq" id="WP_240783165.1">
    <property type="nucleotide sequence ID" value="NZ_JAVCAN010000012.1"/>
</dbReference>
<feature type="signal peptide" evidence="1">
    <location>
        <begin position="1"/>
        <end position="31"/>
    </location>
</feature>
<dbReference type="Proteomes" id="UP001228468">
    <property type="component" value="Unassembled WGS sequence"/>
</dbReference>
<evidence type="ECO:0000313" key="2">
    <source>
        <dbReference type="EMBL" id="MDP8575144.1"/>
    </source>
</evidence>
<comment type="caution">
    <text evidence="2">The sequence shown here is derived from an EMBL/GenBank/DDBJ whole genome shotgun (WGS) entry which is preliminary data.</text>
</comment>
<keyword evidence="3" id="KW-1185">Reference proteome</keyword>
<reference evidence="2 3" key="1">
    <citation type="submission" date="2023-08" db="EMBL/GenBank/DDBJ databases">
        <title>Whole Genome exploration of the biotechnological potential of heavy metal resistant bacteria.</title>
        <authorList>
            <person name="Adeniji A."/>
            <person name="Ayangbenro A."/>
        </authorList>
    </citation>
    <scope>NUCLEOTIDE SEQUENCE [LARGE SCALE GENOMIC DNA]</scope>
    <source>
        <strain evidence="2 3">ABS_30</strain>
    </source>
</reference>